<keyword evidence="11" id="KW-1185">Reference proteome</keyword>
<organism evidence="10 11">
    <name type="scientific">Brenneria corticis</name>
    <dbReference type="NCBI Taxonomy" id="2173106"/>
    <lineage>
        <taxon>Bacteria</taxon>
        <taxon>Pseudomonadati</taxon>
        <taxon>Pseudomonadota</taxon>
        <taxon>Gammaproteobacteria</taxon>
        <taxon>Enterobacterales</taxon>
        <taxon>Pectobacteriaceae</taxon>
        <taxon>Brenneria</taxon>
    </lineage>
</organism>
<dbReference type="PANTHER" id="PTHR43386">
    <property type="entry name" value="OLIGOPEPTIDE TRANSPORT SYSTEM PERMEASE PROTEIN APPC"/>
    <property type="match status" value="1"/>
</dbReference>
<dbReference type="AlphaFoldDB" id="A0A2U1U576"/>
<dbReference type="InterPro" id="IPR035906">
    <property type="entry name" value="MetI-like_sf"/>
</dbReference>
<feature type="transmembrane region" description="Helical" evidence="8">
    <location>
        <begin position="210"/>
        <end position="235"/>
    </location>
</feature>
<keyword evidence="6 8" id="KW-1133">Transmembrane helix</keyword>
<sequence length="294" mass="31515">MSNVFPPLAGAAQPAGNVMWRRFRRHRPGVIGLVVLSLIVLLVIVVPLVSPLDPNHIDLAQIESPPSARHWLGTDELGRDLFTRLIYGGQVSVLVAFSATLLQLTIGVTLGGIAGYFGKGIDAAIMRFTDIVMCFPFYAIAITLAGILGASTWNVVVIIGVLNWTGIARLVRAEFLSLSRQEYVDAARVMAVGHGRIIFRHLLPNALGPVIVYATLAIATGILAEAALSFLGLGVKQPTASWGNMLSAAQSMRVLGNAWWLWLPPGVMVFVMVLSINFIGDALKQAFDPSSPPA</sequence>
<gene>
    <name evidence="10" type="ORF">DDT56_08545</name>
</gene>
<dbReference type="Pfam" id="PF12911">
    <property type="entry name" value="OppC_N"/>
    <property type="match status" value="1"/>
</dbReference>
<evidence type="ECO:0000256" key="4">
    <source>
        <dbReference type="ARBA" id="ARBA00022519"/>
    </source>
</evidence>
<feature type="domain" description="ABC transmembrane type-1" evidence="9">
    <location>
        <begin position="89"/>
        <end position="280"/>
    </location>
</feature>
<evidence type="ECO:0000256" key="1">
    <source>
        <dbReference type="ARBA" id="ARBA00004429"/>
    </source>
</evidence>
<evidence type="ECO:0000256" key="5">
    <source>
        <dbReference type="ARBA" id="ARBA00022692"/>
    </source>
</evidence>
<evidence type="ECO:0000256" key="8">
    <source>
        <dbReference type="RuleBase" id="RU363032"/>
    </source>
</evidence>
<proteinExistence type="inferred from homology"/>
<keyword evidence="4" id="KW-0997">Cell inner membrane</keyword>
<evidence type="ECO:0000256" key="6">
    <source>
        <dbReference type="ARBA" id="ARBA00022989"/>
    </source>
</evidence>
<dbReference type="PANTHER" id="PTHR43386:SF1">
    <property type="entry name" value="D,D-DIPEPTIDE TRANSPORT SYSTEM PERMEASE PROTEIN DDPC-RELATED"/>
    <property type="match status" value="1"/>
</dbReference>
<keyword evidence="5 8" id="KW-0812">Transmembrane</keyword>
<name>A0A2U1U576_9GAMM</name>
<dbReference type="SUPFAM" id="SSF161098">
    <property type="entry name" value="MetI-like"/>
    <property type="match status" value="1"/>
</dbReference>
<feature type="transmembrane region" description="Helical" evidence="8">
    <location>
        <begin position="259"/>
        <end position="280"/>
    </location>
</feature>
<dbReference type="Pfam" id="PF00528">
    <property type="entry name" value="BPD_transp_1"/>
    <property type="match status" value="1"/>
</dbReference>
<keyword evidence="7 8" id="KW-0472">Membrane</keyword>
<keyword evidence="2 8" id="KW-0813">Transport</keyword>
<evidence type="ECO:0000256" key="7">
    <source>
        <dbReference type="ARBA" id="ARBA00023136"/>
    </source>
</evidence>
<dbReference type="NCBIfam" id="NF045476">
    <property type="entry name" value="Opp4C"/>
    <property type="match status" value="1"/>
</dbReference>
<feature type="transmembrane region" description="Helical" evidence="8">
    <location>
        <begin position="29"/>
        <end position="49"/>
    </location>
</feature>
<dbReference type="Gene3D" id="1.10.3720.10">
    <property type="entry name" value="MetI-like"/>
    <property type="match status" value="1"/>
</dbReference>
<dbReference type="InterPro" id="IPR053523">
    <property type="entry name" value="Oligopeptide_permease_AppC"/>
</dbReference>
<evidence type="ECO:0000313" key="11">
    <source>
        <dbReference type="Proteomes" id="UP000296159"/>
    </source>
</evidence>
<evidence type="ECO:0000256" key="3">
    <source>
        <dbReference type="ARBA" id="ARBA00022475"/>
    </source>
</evidence>
<dbReference type="EMBL" id="QDKH01000008">
    <property type="protein sequence ID" value="PWC16782.1"/>
    <property type="molecule type" value="Genomic_DNA"/>
</dbReference>
<reference evidence="10 11" key="1">
    <citation type="submission" date="2018-04" db="EMBL/GenBank/DDBJ databases">
        <title>Brenneria corticis sp.nov.</title>
        <authorList>
            <person name="Li Y."/>
        </authorList>
    </citation>
    <scope>NUCLEOTIDE SEQUENCE [LARGE SCALE GENOMIC DNA]</scope>
    <source>
        <strain evidence="10 11">CFCC 11842</strain>
    </source>
</reference>
<dbReference type="InterPro" id="IPR000515">
    <property type="entry name" value="MetI-like"/>
</dbReference>
<keyword evidence="3" id="KW-1003">Cell membrane</keyword>
<accession>A0A2U1U576</accession>
<comment type="caution">
    <text evidence="10">The sequence shown here is derived from an EMBL/GenBank/DDBJ whole genome shotgun (WGS) entry which is preliminary data.</text>
</comment>
<evidence type="ECO:0000256" key="2">
    <source>
        <dbReference type="ARBA" id="ARBA00022448"/>
    </source>
</evidence>
<dbReference type="InterPro" id="IPR025966">
    <property type="entry name" value="OppC_N"/>
</dbReference>
<dbReference type="CDD" id="cd06261">
    <property type="entry name" value="TM_PBP2"/>
    <property type="match status" value="1"/>
</dbReference>
<feature type="transmembrane region" description="Helical" evidence="8">
    <location>
        <begin position="91"/>
        <end position="116"/>
    </location>
</feature>
<comment type="subcellular location">
    <subcellularLocation>
        <location evidence="1">Cell inner membrane</location>
        <topology evidence="1">Multi-pass membrane protein</topology>
    </subcellularLocation>
    <subcellularLocation>
        <location evidence="8">Cell membrane</location>
        <topology evidence="8">Multi-pass membrane protein</topology>
    </subcellularLocation>
</comment>
<dbReference type="GO" id="GO:0005886">
    <property type="term" value="C:plasma membrane"/>
    <property type="evidence" value="ECO:0007669"/>
    <property type="project" value="UniProtKB-SubCell"/>
</dbReference>
<protein>
    <submittedName>
        <fullName evidence="10">Peptide ABC transporter permease</fullName>
    </submittedName>
</protein>
<dbReference type="PROSITE" id="PS50928">
    <property type="entry name" value="ABC_TM1"/>
    <property type="match status" value="1"/>
</dbReference>
<evidence type="ECO:0000313" key="10">
    <source>
        <dbReference type="EMBL" id="PWC16782.1"/>
    </source>
</evidence>
<dbReference type="InterPro" id="IPR050366">
    <property type="entry name" value="BP-dependent_transpt_permease"/>
</dbReference>
<dbReference type="RefSeq" id="WP_136166029.1">
    <property type="nucleotide sequence ID" value="NZ_KZ819076.1"/>
</dbReference>
<dbReference type="GO" id="GO:0055085">
    <property type="term" value="P:transmembrane transport"/>
    <property type="evidence" value="ECO:0007669"/>
    <property type="project" value="InterPro"/>
</dbReference>
<dbReference type="Proteomes" id="UP000296159">
    <property type="component" value="Unassembled WGS sequence"/>
</dbReference>
<evidence type="ECO:0000259" key="9">
    <source>
        <dbReference type="PROSITE" id="PS50928"/>
    </source>
</evidence>
<comment type="similarity">
    <text evidence="8">Belongs to the binding-protein-dependent transport system permease family.</text>
</comment>